<comment type="subcellular location">
    <subcellularLocation>
        <location evidence="1">Mitochondrion</location>
    </subcellularLocation>
</comment>
<dbReference type="SUPFAM" id="SSF54768">
    <property type="entry name" value="dsRNA-binding domain-like"/>
    <property type="match status" value="1"/>
</dbReference>
<evidence type="ECO:0000259" key="10">
    <source>
        <dbReference type="PROSITE" id="PS50137"/>
    </source>
</evidence>
<dbReference type="AlphaFoldDB" id="A0A1B9IIN6"/>
<dbReference type="InterPro" id="IPR036389">
    <property type="entry name" value="RNase_III_sf"/>
</dbReference>
<dbReference type="Gene3D" id="3.30.160.20">
    <property type="match status" value="1"/>
</dbReference>
<feature type="region of interest" description="Disordered" evidence="9">
    <location>
        <begin position="100"/>
        <end position="122"/>
    </location>
</feature>
<dbReference type="GO" id="GO:0003735">
    <property type="term" value="F:structural constituent of ribosome"/>
    <property type="evidence" value="ECO:0007669"/>
    <property type="project" value="TreeGrafter"/>
</dbReference>
<reference evidence="12" key="2">
    <citation type="submission" date="2013-12" db="EMBL/GenBank/DDBJ databases">
        <title>Evolution of pathogenesis and genome organization in the Tremellales.</title>
        <authorList>
            <person name="Cuomo C."/>
            <person name="Litvintseva A."/>
            <person name="Heitman J."/>
            <person name="Chen Y."/>
            <person name="Sun S."/>
            <person name="Springer D."/>
            <person name="Dromer F."/>
            <person name="Young S."/>
            <person name="Zeng Q."/>
            <person name="Chapman S."/>
            <person name="Gujja S."/>
            <person name="Saif S."/>
            <person name="Birren B."/>
        </authorList>
    </citation>
    <scope>NUCLEOTIDE SEQUENCE [LARGE SCALE GENOMIC DNA]</scope>
    <source>
        <strain evidence="12">CBS 10435</strain>
    </source>
</reference>
<dbReference type="GO" id="GO:0005739">
    <property type="term" value="C:mitochondrion"/>
    <property type="evidence" value="ECO:0007669"/>
    <property type="project" value="TreeGrafter"/>
</dbReference>
<dbReference type="GO" id="GO:0006396">
    <property type="term" value="P:RNA processing"/>
    <property type="evidence" value="ECO:0007669"/>
    <property type="project" value="InterPro"/>
</dbReference>
<organism evidence="11 12">
    <name type="scientific">Kwoniella mangroviensis CBS 10435</name>
    <dbReference type="NCBI Taxonomy" id="1331196"/>
    <lineage>
        <taxon>Eukaryota</taxon>
        <taxon>Fungi</taxon>
        <taxon>Dikarya</taxon>
        <taxon>Basidiomycota</taxon>
        <taxon>Agaricomycotina</taxon>
        <taxon>Tremellomycetes</taxon>
        <taxon>Tremellales</taxon>
        <taxon>Cryptococcaceae</taxon>
        <taxon>Kwoniella</taxon>
    </lineage>
</organism>
<comment type="similarity">
    <text evidence="6">Belongs to the ribonuclease III family. Mitochondrion-specific ribosomal protein mL44 subfamily.</text>
</comment>
<feature type="domain" description="DRBM" evidence="10">
    <location>
        <begin position="310"/>
        <end position="391"/>
    </location>
</feature>
<evidence type="ECO:0000256" key="1">
    <source>
        <dbReference type="ARBA" id="ARBA00004173"/>
    </source>
</evidence>
<dbReference type="InterPro" id="IPR000999">
    <property type="entry name" value="RNase_III_dom"/>
</dbReference>
<gene>
    <name evidence="11" type="ORF">L486_06970</name>
</gene>
<evidence type="ECO:0000256" key="4">
    <source>
        <dbReference type="ARBA" id="ARBA00023128"/>
    </source>
</evidence>
<keyword evidence="12" id="KW-1185">Reference proteome</keyword>
<dbReference type="InterPro" id="IPR044444">
    <property type="entry name" value="Ribosomal_mL44_DSRM_metazoa"/>
</dbReference>
<dbReference type="PANTHER" id="PTHR11207">
    <property type="entry name" value="RIBONUCLEASE III"/>
    <property type="match status" value="1"/>
</dbReference>
<dbReference type="Proteomes" id="UP000092583">
    <property type="component" value="Unassembled WGS sequence"/>
</dbReference>
<dbReference type="OrthoDB" id="67027at2759"/>
<keyword evidence="2 8" id="KW-0694">RNA-binding</keyword>
<dbReference type="PROSITE" id="PS50137">
    <property type="entry name" value="DS_RBD"/>
    <property type="match status" value="1"/>
</dbReference>
<keyword evidence="5" id="KW-0687">Ribonucleoprotein</keyword>
<evidence type="ECO:0000256" key="9">
    <source>
        <dbReference type="SAM" id="MobiDB-lite"/>
    </source>
</evidence>
<protein>
    <recommendedName>
        <fullName evidence="7">Large ribosomal subunit protein mL44</fullName>
    </recommendedName>
</protein>
<dbReference type="EMBL" id="KI669466">
    <property type="protein sequence ID" value="OCF55486.1"/>
    <property type="molecule type" value="Genomic_DNA"/>
</dbReference>
<dbReference type="SUPFAM" id="SSF69065">
    <property type="entry name" value="RNase III domain-like"/>
    <property type="match status" value="1"/>
</dbReference>
<evidence type="ECO:0000256" key="3">
    <source>
        <dbReference type="ARBA" id="ARBA00022980"/>
    </source>
</evidence>
<evidence type="ECO:0000256" key="5">
    <source>
        <dbReference type="ARBA" id="ARBA00023274"/>
    </source>
</evidence>
<evidence type="ECO:0000256" key="8">
    <source>
        <dbReference type="PROSITE-ProRule" id="PRU00266"/>
    </source>
</evidence>
<sequence>MPASSSILTRPAFPPSLARRLAKRRINPSRPLHTSSPILNVSVKPEPSTIPPSTALSALLSRLSLPSNDPSLHPTLIACLTHPSYYSAQAQSNTNEIPELEVVDSESSSSSSSSSSTTKSDNELLSTLGNSLLGLFASEHITQLYPLLPTQAVKNAITAYVGPSTCLSVARELGVSVQGGGNNGQVPGLGRGSNSAGLPIRWSKVYLQEKNYQDNIRGENVPSKGPEKVPVARRFQKFLEKKENEEKDLSSEEIGGRRNRESFEDVVASTVRAFVGLIYQEQGVHAARSFVHAHFLSRSIDLSSLFNFKNPLHMLSSVISSHLSSAGVPISANQGVIEKRLLASTGVNSQSPLFLVGLFLPSGIKLAEGHGSSKAMAEYRAAKNALLSLFLVRSDQSNSSEQTGLGLGSIGLPSSLYASSERWLSNGKISENVDEKEMSYRGVNWGGKEVIAESRDLRRKL</sequence>
<evidence type="ECO:0000313" key="12">
    <source>
        <dbReference type="Proteomes" id="UP000092583"/>
    </source>
</evidence>
<feature type="compositionally biased region" description="Low complexity" evidence="9">
    <location>
        <begin position="105"/>
        <end position="116"/>
    </location>
</feature>
<proteinExistence type="inferred from homology"/>
<keyword evidence="3" id="KW-0689">Ribosomal protein</keyword>
<evidence type="ECO:0000256" key="2">
    <source>
        <dbReference type="ARBA" id="ARBA00022884"/>
    </source>
</evidence>
<dbReference type="Pfam" id="PF22892">
    <property type="entry name" value="DSRM_MRPL44"/>
    <property type="match status" value="1"/>
</dbReference>
<name>A0A1B9IIN6_9TREE</name>
<accession>A0A1B9IIN6</accession>
<dbReference type="GO" id="GO:0003723">
    <property type="term" value="F:RNA binding"/>
    <property type="evidence" value="ECO:0007669"/>
    <property type="project" value="UniProtKB-UniRule"/>
</dbReference>
<dbReference type="STRING" id="1331196.A0A1B9IIN6"/>
<dbReference type="SMART" id="SM00535">
    <property type="entry name" value="RIBOc"/>
    <property type="match status" value="1"/>
</dbReference>
<dbReference type="GO" id="GO:0004525">
    <property type="term" value="F:ribonuclease III activity"/>
    <property type="evidence" value="ECO:0007669"/>
    <property type="project" value="InterPro"/>
</dbReference>
<evidence type="ECO:0000256" key="7">
    <source>
        <dbReference type="ARBA" id="ARBA00035187"/>
    </source>
</evidence>
<reference evidence="11 12" key="1">
    <citation type="submission" date="2013-07" db="EMBL/GenBank/DDBJ databases">
        <title>The Genome Sequence of Kwoniella mangroviensis CBS10435.</title>
        <authorList>
            <consortium name="The Broad Institute Genome Sequencing Platform"/>
            <person name="Cuomo C."/>
            <person name="Litvintseva A."/>
            <person name="Chen Y."/>
            <person name="Heitman J."/>
            <person name="Sun S."/>
            <person name="Springer D."/>
            <person name="Dromer F."/>
            <person name="Young S.K."/>
            <person name="Zeng Q."/>
            <person name="Gargeya S."/>
            <person name="Fitzgerald M."/>
            <person name="Abouelleil A."/>
            <person name="Alvarado L."/>
            <person name="Berlin A.M."/>
            <person name="Chapman S.B."/>
            <person name="Dewar J."/>
            <person name="Goldberg J."/>
            <person name="Griggs A."/>
            <person name="Gujja S."/>
            <person name="Hansen M."/>
            <person name="Howarth C."/>
            <person name="Imamovic A."/>
            <person name="Larimer J."/>
            <person name="McCowan C."/>
            <person name="Murphy C."/>
            <person name="Pearson M."/>
            <person name="Priest M."/>
            <person name="Roberts A."/>
            <person name="Saif S."/>
            <person name="Shea T."/>
            <person name="Sykes S."/>
            <person name="Wortman J."/>
            <person name="Nusbaum C."/>
            <person name="Birren B."/>
        </authorList>
    </citation>
    <scope>NUCLEOTIDE SEQUENCE [LARGE SCALE GENOMIC DNA]</scope>
    <source>
        <strain evidence="11 12">CBS 10435</strain>
    </source>
</reference>
<dbReference type="InterPro" id="IPR014720">
    <property type="entry name" value="dsRBD_dom"/>
</dbReference>
<feature type="region of interest" description="Disordered" evidence="9">
    <location>
        <begin position="27"/>
        <end position="47"/>
    </location>
</feature>
<evidence type="ECO:0000313" key="11">
    <source>
        <dbReference type="EMBL" id="OCF55486.1"/>
    </source>
</evidence>
<dbReference type="PANTHER" id="PTHR11207:SF32">
    <property type="entry name" value="LARGE RIBOSOMAL SUBUNIT PROTEIN ML44"/>
    <property type="match status" value="1"/>
</dbReference>
<dbReference type="Gene3D" id="1.10.1520.10">
    <property type="entry name" value="Ribonuclease III domain"/>
    <property type="match status" value="1"/>
</dbReference>
<keyword evidence="4" id="KW-0496">Mitochondrion</keyword>
<evidence type="ECO:0000256" key="6">
    <source>
        <dbReference type="ARBA" id="ARBA00024034"/>
    </source>
</evidence>